<reference evidence="1" key="2">
    <citation type="submission" date="2025-09" db="UniProtKB">
        <authorList>
            <consortium name="Ensembl"/>
        </authorList>
    </citation>
    <scope>IDENTIFICATION</scope>
</reference>
<sequence length="95" mass="11313">MIKRIFLAGFCRQNVRGFVSESEIELLFREFLEHFTFSLPGVYCIHLQLNLRETLEPTSLYEGWDHNITKPANPSWPEHKGPWLPASLRNKWQWL</sequence>
<name>A0A8C3QZF3_9PASS</name>
<reference evidence="1" key="1">
    <citation type="submission" date="2025-08" db="UniProtKB">
        <authorList>
            <consortium name="Ensembl"/>
        </authorList>
    </citation>
    <scope>IDENTIFICATION</scope>
</reference>
<keyword evidence="2" id="KW-1185">Reference proteome</keyword>
<accession>A0A8C3QZF3</accession>
<organism evidence="1 2">
    <name type="scientific">Cyanoderma ruficeps</name>
    <name type="common">rufous-capped babbler</name>
    <dbReference type="NCBI Taxonomy" id="181631"/>
    <lineage>
        <taxon>Eukaryota</taxon>
        <taxon>Metazoa</taxon>
        <taxon>Chordata</taxon>
        <taxon>Craniata</taxon>
        <taxon>Vertebrata</taxon>
        <taxon>Euteleostomi</taxon>
        <taxon>Archelosauria</taxon>
        <taxon>Archosauria</taxon>
        <taxon>Dinosauria</taxon>
        <taxon>Saurischia</taxon>
        <taxon>Theropoda</taxon>
        <taxon>Coelurosauria</taxon>
        <taxon>Aves</taxon>
        <taxon>Neognathae</taxon>
        <taxon>Neoaves</taxon>
        <taxon>Telluraves</taxon>
        <taxon>Australaves</taxon>
        <taxon>Passeriformes</taxon>
        <taxon>Sylvioidea</taxon>
        <taxon>Timaliidae</taxon>
        <taxon>Cyanoderma</taxon>
    </lineage>
</organism>
<evidence type="ECO:0000313" key="1">
    <source>
        <dbReference type="Ensembl" id="ENSCRFP00000012910.1"/>
    </source>
</evidence>
<dbReference type="Proteomes" id="UP000694396">
    <property type="component" value="Unplaced"/>
</dbReference>
<proteinExistence type="predicted"/>
<evidence type="ECO:0000313" key="2">
    <source>
        <dbReference type="Proteomes" id="UP000694396"/>
    </source>
</evidence>
<protein>
    <submittedName>
        <fullName evidence="1">Uncharacterized protein</fullName>
    </submittedName>
</protein>
<dbReference type="Ensembl" id="ENSCRFT00000013354.1">
    <property type="protein sequence ID" value="ENSCRFP00000012910.1"/>
    <property type="gene ID" value="ENSCRFG00000010020.1"/>
</dbReference>
<dbReference type="AlphaFoldDB" id="A0A8C3QZF3"/>